<feature type="domain" description="Tetrapyrrole biosynthesis uroporphyrinogen III synthase" evidence="1">
    <location>
        <begin position="19"/>
        <end position="148"/>
    </location>
</feature>
<dbReference type="OrthoDB" id="9787650at2"/>
<dbReference type="SUPFAM" id="SSF69618">
    <property type="entry name" value="HemD-like"/>
    <property type="match status" value="1"/>
</dbReference>
<dbReference type="GO" id="GO:0033014">
    <property type="term" value="P:tetrapyrrole biosynthetic process"/>
    <property type="evidence" value="ECO:0007669"/>
    <property type="project" value="InterPro"/>
</dbReference>
<dbReference type="Pfam" id="PF02602">
    <property type="entry name" value="HEM4"/>
    <property type="match status" value="1"/>
</dbReference>
<sequence>MKILITRPSPEGEKLTYSLNNIGIPAWHFSLFEFFPSISKKSLSKKFYELYTSDVIIVFSKKSIYYTNLFLKKNNLQWPSYPEYYAIGNSTALFLYKYIKKKIFTPLNIENSENLLKLLENIDLNNSKITLLQGEKGRQLVRNSLKKKVLIYL</sequence>
<name>A0A2U8DEF4_9GAMM</name>
<dbReference type="InterPro" id="IPR003754">
    <property type="entry name" value="4pyrrol_synth_uPrphyn_synth"/>
</dbReference>
<dbReference type="EMBL" id="CP029161">
    <property type="protein sequence ID" value="AWH90236.1"/>
    <property type="molecule type" value="Genomic_DNA"/>
</dbReference>
<evidence type="ECO:0000259" key="1">
    <source>
        <dbReference type="Pfam" id="PF02602"/>
    </source>
</evidence>
<dbReference type="AlphaFoldDB" id="A0A2U8DEF4"/>
<protein>
    <recommendedName>
        <fullName evidence="1">Tetrapyrrole biosynthesis uroporphyrinogen III synthase domain-containing protein</fullName>
    </recommendedName>
</protein>
<evidence type="ECO:0000313" key="3">
    <source>
        <dbReference type="Proteomes" id="UP000244884"/>
    </source>
</evidence>
<accession>A0A2U8DEF4</accession>
<dbReference type="InterPro" id="IPR036108">
    <property type="entry name" value="4pyrrol_syn_uPrphyn_synt_sf"/>
</dbReference>
<dbReference type="Proteomes" id="UP000244884">
    <property type="component" value="Chromosome"/>
</dbReference>
<dbReference type="Gene3D" id="3.40.50.10090">
    <property type="match status" value="1"/>
</dbReference>
<dbReference type="CDD" id="cd06578">
    <property type="entry name" value="HemD"/>
    <property type="match status" value="1"/>
</dbReference>
<organism evidence="2 3">
    <name type="scientific">Buchnera aphidicola</name>
    <name type="common">Melanaphis sacchari</name>
    <dbReference type="NCBI Taxonomy" id="2173854"/>
    <lineage>
        <taxon>Bacteria</taxon>
        <taxon>Pseudomonadati</taxon>
        <taxon>Pseudomonadota</taxon>
        <taxon>Gammaproteobacteria</taxon>
        <taxon>Enterobacterales</taxon>
        <taxon>Erwiniaceae</taxon>
        <taxon>Buchnera</taxon>
    </lineage>
</organism>
<evidence type="ECO:0000313" key="2">
    <source>
        <dbReference type="EMBL" id="AWH90236.1"/>
    </source>
</evidence>
<dbReference type="GO" id="GO:0004852">
    <property type="term" value="F:uroporphyrinogen-III synthase activity"/>
    <property type="evidence" value="ECO:0007669"/>
    <property type="project" value="InterPro"/>
</dbReference>
<gene>
    <name evidence="2" type="ORF">DD681_00090</name>
</gene>
<reference evidence="2 3" key="1">
    <citation type="submission" date="2018-04" db="EMBL/GenBank/DDBJ databases">
        <title>Genome sequence of Buchnera aphidicola from Melaphis sacchari.</title>
        <authorList>
            <person name="Geib S.M."/>
            <person name="Palmer N.A."/>
            <person name="Sattler S.E."/>
            <person name="Sarath G."/>
        </authorList>
    </citation>
    <scope>NUCLEOTIDE SEQUENCE [LARGE SCALE GENOMIC DNA]</scope>
    <source>
        <strain evidence="2 3">LSU</strain>
    </source>
</reference>
<proteinExistence type="predicted"/>